<dbReference type="InterPro" id="IPR042047">
    <property type="entry name" value="SleB_dom1"/>
</dbReference>
<dbReference type="EMBL" id="CP047166">
    <property type="protein sequence ID" value="QRF66853.1"/>
    <property type="molecule type" value="Genomic_DNA"/>
</dbReference>
<evidence type="ECO:0000313" key="4">
    <source>
        <dbReference type="Proteomes" id="UP000596387"/>
    </source>
</evidence>
<dbReference type="Gene3D" id="1.10.10.2520">
    <property type="entry name" value="Cell wall hydrolase SleB, domain 1"/>
    <property type="match status" value="1"/>
</dbReference>
<keyword evidence="4" id="KW-1185">Reference proteome</keyword>
<dbReference type="InterPro" id="IPR011105">
    <property type="entry name" value="Cell_wall_hydrolase_SleB"/>
</dbReference>
<dbReference type="Pfam" id="PF07486">
    <property type="entry name" value="Hydrolase_2"/>
    <property type="match status" value="1"/>
</dbReference>
<keyword evidence="3" id="KW-0378">Hydrolase</keyword>
<dbReference type="GO" id="GO:0016787">
    <property type="term" value="F:hydrolase activity"/>
    <property type="evidence" value="ECO:0007669"/>
    <property type="project" value="UniProtKB-KW"/>
</dbReference>
<feature type="signal peptide" evidence="1">
    <location>
        <begin position="1"/>
        <end position="22"/>
    </location>
</feature>
<accession>A0ABX7F8Y2</accession>
<dbReference type="Proteomes" id="UP000596387">
    <property type="component" value="Chromosome"/>
</dbReference>
<reference evidence="3 4" key="1">
    <citation type="submission" date="2019-12" db="EMBL/GenBank/DDBJ databases">
        <title>Complete Genome Sequence of a Quorum-Sensing Bacterium,Rhodobacteraceae bacterium C31, Isolated from a marine microalgae symbiotic bacteria.</title>
        <authorList>
            <person name="Zhang Y."/>
        </authorList>
    </citation>
    <scope>NUCLEOTIDE SEQUENCE [LARGE SCALE GENOMIC DNA]</scope>
    <source>
        <strain evidence="3 4">C31</strain>
    </source>
</reference>
<organism evidence="3 4">
    <name type="scientific">Ponticoccus alexandrii</name>
    <dbReference type="NCBI Taxonomy" id="1943633"/>
    <lineage>
        <taxon>Bacteria</taxon>
        <taxon>Pseudomonadati</taxon>
        <taxon>Pseudomonadota</taxon>
        <taxon>Alphaproteobacteria</taxon>
        <taxon>Rhodobacterales</taxon>
        <taxon>Roseobacteraceae</taxon>
        <taxon>Ponticoccus</taxon>
    </lineage>
</organism>
<dbReference type="RefSeq" id="WP_023849459.1">
    <property type="nucleotide sequence ID" value="NZ_CP047166.1"/>
</dbReference>
<evidence type="ECO:0000256" key="1">
    <source>
        <dbReference type="SAM" id="SignalP"/>
    </source>
</evidence>
<gene>
    <name evidence="3" type="ORF">GQA70_11345</name>
</gene>
<protein>
    <submittedName>
        <fullName evidence="3">Cell wall hydrolase</fullName>
    </submittedName>
</protein>
<proteinExistence type="predicted"/>
<evidence type="ECO:0000313" key="3">
    <source>
        <dbReference type="EMBL" id="QRF66853.1"/>
    </source>
</evidence>
<feature type="domain" description="Cell wall hydrolase SleB" evidence="2">
    <location>
        <begin position="95"/>
        <end position="204"/>
    </location>
</feature>
<sequence>MMNALRCAVAIVAALASMPAAADPARTAAQLVSLEKRALARVDDGHLTALVTPVASVQGAGGIRYTTDWLSRQPKASGGAEWRCLAEALYFEARGETVKGQFAVAEVIMNRVASSRFPKSVCGVIHQGTGRKYGCQFTYTCDGHPESIREPGAWERVGKVARAVLDGAPRALTEGATHYHTTAVSPNWSSKYRRTARIGVHVFYRHTYKG</sequence>
<feature type="chain" id="PRO_5045659018" evidence="1">
    <location>
        <begin position="23"/>
        <end position="210"/>
    </location>
</feature>
<evidence type="ECO:0000259" key="2">
    <source>
        <dbReference type="Pfam" id="PF07486"/>
    </source>
</evidence>
<name>A0ABX7F8Y2_9RHOB</name>
<keyword evidence="1" id="KW-0732">Signal</keyword>